<organism evidence="4 5">
    <name type="scientific">Phytoactinopolyspora halotolerans</name>
    <dbReference type="NCBI Taxonomy" id="1981512"/>
    <lineage>
        <taxon>Bacteria</taxon>
        <taxon>Bacillati</taxon>
        <taxon>Actinomycetota</taxon>
        <taxon>Actinomycetes</taxon>
        <taxon>Jiangellales</taxon>
        <taxon>Jiangellaceae</taxon>
        <taxon>Phytoactinopolyspora</taxon>
    </lineage>
</organism>
<proteinExistence type="inferred from homology"/>
<evidence type="ECO:0000256" key="3">
    <source>
        <dbReference type="RuleBase" id="RU003560"/>
    </source>
</evidence>
<dbReference type="GO" id="GO:0008483">
    <property type="term" value="F:transaminase activity"/>
    <property type="evidence" value="ECO:0007669"/>
    <property type="project" value="UniProtKB-KW"/>
</dbReference>
<keyword evidence="5" id="KW-1185">Reference proteome</keyword>
<keyword evidence="4" id="KW-0032">Aminotransferase</keyword>
<dbReference type="Pfam" id="PF00202">
    <property type="entry name" value="Aminotran_3"/>
    <property type="match status" value="1"/>
</dbReference>
<keyword evidence="2 3" id="KW-0663">Pyridoxal phosphate</keyword>
<dbReference type="PANTHER" id="PTHR43713:SF3">
    <property type="entry name" value="GLUTAMATE-1-SEMIALDEHYDE 2,1-AMINOMUTASE 1, CHLOROPLASTIC-RELATED"/>
    <property type="match status" value="1"/>
</dbReference>
<dbReference type="InterPro" id="IPR005814">
    <property type="entry name" value="Aminotrans_3"/>
</dbReference>
<name>A0A6L9SE21_9ACTN</name>
<dbReference type="PANTHER" id="PTHR43713">
    <property type="entry name" value="GLUTAMATE-1-SEMIALDEHYDE 2,1-AMINOMUTASE"/>
    <property type="match status" value="1"/>
</dbReference>
<dbReference type="Gene3D" id="3.90.1150.10">
    <property type="entry name" value="Aspartate Aminotransferase, domain 1"/>
    <property type="match status" value="1"/>
</dbReference>
<reference evidence="4 5" key="1">
    <citation type="submission" date="2020-02" db="EMBL/GenBank/DDBJ databases">
        <authorList>
            <person name="Li X.-J."/>
            <person name="Han X.-M."/>
        </authorList>
    </citation>
    <scope>NUCLEOTIDE SEQUENCE [LARGE SCALE GENOMIC DNA]</scope>
    <source>
        <strain evidence="4 5">CCTCC AB 2017055</strain>
    </source>
</reference>
<evidence type="ECO:0000256" key="2">
    <source>
        <dbReference type="ARBA" id="ARBA00022898"/>
    </source>
</evidence>
<evidence type="ECO:0000256" key="1">
    <source>
        <dbReference type="ARBA" id="ARBA00001933"/>
    </source>
</evidence>
<sequence>MARKLEHSEALYARARQVIAGGVSSDARRLPGTPLYVDRAQGSRLWDADGNAYIDYVLGQGPAILGHSPDVLADAVAAQMRRGVTYSAQHLTEIEVAERIRSMVPCAELIRFNSVGSEAAHAALRLARGHTGRDKVIKFEGHYHGWFDPVLFSVHPPLDAAGPADRPVAVPGSGGQLPGQAADLVLTRWNDLDALTDTVARHRGEIAAVVMEPVLCNSGAITPDDAYLSAVRRICDDEGILLIFDEVITGFRVAPGGAQERLGITPDIGVFGKAMAGGMQVSALAGKAAVMETIASGKVSHAGTFNSHPVAMAGARAVLEVLDEKRDDIYPEMERRGRRLMDGFAAIASRLGVPMLVQGTGHLFQTYLTGRPDVRDYREFAATDRATMARLHGLLLEEGINMVPRGLWFLSAAHTDDDIDATLAAFENALAKLS</sequence>
<dbReference type="GO" id="GO:0030170">
    <property type="term" value="F:pyridoxal phosphate binding"/>
    <property type="evidence" value="ECO:0007669"/>
    <property type="project" value="InterPro"/>
</dbReference>
<comment type="similarity">
    <text evidence="3">Belongs to the class-III pyridoxal-phosphate-dependent aminotransferase family.</text>
</comment>
<dbReference type="Proteomes" id="UP000475214">
    <property type="component" value="Unassembled WGS sequence"/>
</dbReference>
<dbReference type="EMBL" id="JAAGOA010000014">
    <property type="protein sequence ID" value="NEE02310.1"/>
    <property type="molecule type" value="Genomic_DNA"/>
</dbReference>
<evidence type="ECO:0000313" key="4">
    <source>
        <dbReference type="EMBL" id="NEE02310.1"/>
    </source>
</evidence>
<dbReference type="InterPro" id="IPR015422">
    <property type="entry name" value="PyrdxlP-dep_Trfase_small"/>
</dbReference>
<comment type="caution">
    <text evidence="4">The sequence shown here is derived from an EMBL/GenBank/DDBJ whole genome shotgun (WGS) entry which is preliminary data.</text>
</comment>
<dbReference type="SUPFAM" id="SSF53383">
    <property type="entry name" value="PLP-dependent transferases"/>
    <property type="match status" value="1"/>
</dbReference>
<protein>
    <submittedName>
        <fullName evidence="4">Aminotransferase class III-fold pyridoxal phosphate-dependent enzyme</fullName>
    </submittedName>
</protein>
<evidence type="ECO:0000313" key="5">
    <source>
        <dbReference type="Proteomes" id="UP000475214"/>
    </source>
</evidence>
<dbReference type="Gene3D" id="3.40.640.10">
    <property type="entry name" value="Type I PLP-dependent aspartate aminotransferase-like (Major domain)"/>
    <property type="match status" value="1"/>
</dbReference>
<dbReference type="InterPro" id="IPR015424">
    <property type="entry name" value="PyrdxlP-dep_Trfase"/>
</dbReference>
<dbReference type="AlphaFoldDB" id="A0A6L9SE21"/>
<dbReference type="RefSeq" id="WP_163740758.1">
    <property type="nucleotide sequence ID" value="NZ_JAAGOA010000014.1"/>
</dbReference>
<dbReference type="NCBIfam" id="NF000818">
    <property type="entry name" value="PRK00062.1"/>
    <property type="match status" value="1"/>
</dbReference>
<comment type="cofactor">
    <cofactor evidence="1">
        <name>pyridoxal 5'-phosphate</name>
        <dbReference type="ChEBI" id="CHEBI:597326"/>
    </cofactor>
</comment>
<dbReference type="InterPro" id="IPR015421">
    <property type="entry name" value="PyrdxlP-dep_Trfase_major"/>
</dbReference>
<keyword evidence="4" id="KW-0808">Transferase</keyword>
<accession>A0A6L9SE21</accession>
<dbReference type="CDD" id="cd00610">
    <property type="entry name" value="OAT_like"/>
    <property type="match status" value="1"/>
</dbReference>
<gene>
    <name evidence="4" type="ORF">G1H10_19230</name>
</gene>